<name>A0A9L0K8W9_EQUAS</name>
<reference evidence="1 2" key="1">
    <citation type="journal article" date="2020" name="Nat. Commun.">
        <title>Donkey genomes provide new insights into domestication and selection for coat color.</title>
        <authorList>
            <person name="Wang"/>
            <person name="C."/>
            <person name="Li"/>
            <person name="H."/>
            <person name="Guo"/>
            <person name="Y."/>
            <person name="Huang"/>
            <person name="J."/>
            <person name="Sun"/>
            <person name="Y."/>
            <person name="Min"/>
            <person name="J."/>
            <person name="Wang"/>
            <person name="J."/>
            <person name="Fang"/>
            <person name="X."/>
            <person name="Zhao"/>
            <person name="Z."/>
            <person name="Wang"/>
            <person name="S."/>
            <person name="Zhang"/>
            <person name="Y."/>
            <person name="Liu"/>
            <person name="Q."/>
            <person name="Jiang"/>
            <person name="Q."/>
            <person name="Wang"/>
            <person name="X."/>
            <person name="Guo"/>
            <person name="Y."/>
            <person name="Yang"/>
            <person name="C."/>
            <person name="Wang"/>
            <person name="Y."/>
            <person name="Tian"/>
            <person name="F."/>
            <person name="Zhuang"/>
            <person name="G."/>
            <person name="Fan"/>
            <person name="Y."/>
            <person name="Gao"/>
            <person name="Q."/>
            <person name="Li"/>
            <person name="Y."/>
            <person name="Ju"/>
            <person name="Z."/>
            <person name="Li"/>
            <person name="J."/>
            <person name="Li"/>
            <person name="R."/>
            <person name="Hou"/>
            <person name="M."/>
            <person name="Yang"/>
            <person name="G."/>
            <person name="Liu"/>
            <person name="G."/>
            <person name="Liu"/>
            <person name="W."/>
            <person name="Guo"/>
            <person name="J."/>
            <person name="Pan"/>
            <person name="S."/>
            <person name="Fan"/>
            <person name="G."/>
            <person name="Zhang"/>
            <person name="W."/>
            <person name="Zhang"/>
            <person name="R."/>
            <person name="Yu"/>
            <person name="J."/>
            <person name="Zhang"/>
            <person name="X."/>
            <person name="Yin"/>
            <person name="Q."/>
            <person name="Ji"/>
            <person name="C."/>
            <person name="Jin"/>
            <person name="Y."/>
            <person name="Yue"/>
            <person name="G."/>
            <person name="Liu"/>
            <person name="M."/>
            <person name="Xu"/>
            <person name="J."/>
            <person name="Liu"/>
            <person name="S."/>
            <person name="Jordana"/>
            <person name="J."/>
            <person name="Noce"/>
            <person name="A."/>
            <person name="Amills"/>
            <person name="M."/>
            <person name="Wu"/>
            <person name="D.D."/>
            <person name="Li"/>
            <person name="S."/>
            <person name="Zhou"/>
            <person name="X. and Zhong"/>
            <person name="J."/>
        </authorList>
    </citation>
    <scope>NUCLEOTIDE SEQUENCE [LARGE SCALE GENOMIC DNA]</scope>
</reference>
<dbReference type="PANTHER" id="PTHR35818:SF1">
    <property type="entry name" value="CILIA- AND FLAGELLA-ASSOCIATED PROTEIN 141"/>
    <property type="match status" value="1"/>
</dbReference>
<protein>
    <submittedName>
        <fullName evidence="1">Cilia and flagella associated protein 141</fullName>
    </submittedName>
</protein>
<proteinExistence type="predicted"/>
<evidence type="ECO:0000313" key="1">
    <source>
        <dbReference type="Ensembl" id="ENSEASP00005061891.1"/>
    </source>
</evidence>
<sequence length="105" mass="12622">MSVHMSTEKMTKVEESFQRALGLKKMVDRWRNSHTHCLWQMTLSQRRNPYATLRLQDTMVQELALANKQLLMVRQAALHQLFEKEHQQYQQELNQMGKAFYVERL</sequence>
<accession>A0A9L0K8W9</accession>
<keyword evidence="2" id="KW-1185">Reference proteome</keyword>
<evidence type="ECO:0000313" key="2">
    <source>
        <dbReference type="Proteomes" id="UP000694387"/>
    </source>
</evidence>
<dbReference type="AlphaFoldDB" id="A0A9L0K8W9"/>
<dbReference type="OrthoDB" id="2122938at2759"/>
<reference evidence="1" key="2">
    <citation type="submission" date="2025-08" db="UniProtKB">
        <authorList>
            <consortium name="Ensembl"/>
        </authorList>
    </citation>
    <scope>IDENTIFICATION</scope>
</reference>
<dbReference type="GO" id="GO:0030317">
    <property type="term" value="P:flagellated sperm motility"/>
    <property type="evidence" value="ECO:0007669"/>
    <property type="project" value="Ensembl"/>
</dbReference>
<reference evidence="1" key="3">
    <citation type="submission" date="2025-09" db="UniProtKB">
        <authorList>
            <consortium name="Ensembl"/>
        </authorList>
    </citation>
    <scope>IDENTIFICATION</scope>
</reference>
<dbReference type="GO" id="GO:0160111">
    <property type="term" value="C:axonemal A tubule inner sheath"/>
    <property type="evidence" value="ECO:0007669"/>
    <property type="project" value="Ensembl"/>
</dbReference>
<dbReference type="Pfam" id="PF15104">
    <property type="entry name" value="CFAP141"/>
    <property type="match status" value="1"/>
</dbReference>
<dbReference type="PANTHER" id="PTHR35818">
    <property type="entry name" value="C1ORF189"/>
    <property type="match status" value="1"/>
</dbReference>
<gene>
    <name evidence="1" type="primary">CFAP141</name>
</gene>
<dbReference type="GeneTree" id="ENSGT00510000048901"/>
<dbReference type="GO" id="GO:0036126">
    <property type="term" value="C:sperm flagellum"/>
    <property type="evidence" value="ECO:0007669"/>
    <property type="project" value="Ensembl"/>
</dbReference>
<dbReference type="Ensembl" id="ENSEAST00005066971.1">
    <property type="protein sequence ID" value="ENSEASP00005061891.1"/>
    <property type="gene ID" value="ENSEASG00005033316.1"/>
</dbReference>
<organism evidence="1 2">
    <name type="scientific">Equus asinus</name>
    <name type="common">Donkey</name>
    <name type="synonym">Equus africanus asinus</name>
    <dbReference type="NCBI Taxonomy" id="9793"/>
    <lineage>
        <taxon>Eukaryota</taxon>
        <taxon>Metazoa</taxon>
        <taxon>Chordata</taxon>
        <taxon>Craniata</taxon>
        <taxon>Vertebrata</taxon>
        <taxon>Euteleostomi</taxon>
        <taxon>Mammalia</taxon>
        <taxon>Eutheria</taxon>
        <taxon>Laurasiatheria</taxon>
        <taxon>Perissodactyla</taxon>
        <taxon>Equidae</taxon>
        <taxon>Equus</taxon>
    </lineage>
</organism>
<dbReference type="Proteomes" id="UP000694387">
    <property type="component" value="Chromosome 25"/>
</dbReference>
<dbReference type="InterPro" id="IPR029375">
    <property type="entry name" value="CFAP141"/>
</dbReference>